<evidence type="ECO:0000256" key="1">
    <source>
        <dbReference type="ARBA" id="ARBA00022723"/>
    </source>
</evidence>
<keyword evidence="5" id="KW-1185">Reference proteome</keyword>
<evidence type="ECO:0000313" key="4">
    <source>
        <dbReference type="EMBL" id="MCH5599947.1"/>
    </source>
</evidence>
<organism evidence="4 5">
    <name type="scientific">Niabella ginsengisoli</name>
    <dbReference type="NCBI Taxonomy" id="522298"/>
    <lineage>
        <taxon>Bacteria</taxon>
        <taxon>Pseudomonadati</taxon>
        <taxon>Bacteroidota</taxon>
        <taxon>Chitinophagia</taxon>
        <taxon>Chitinophagales</taxon>
        <taxon>Chitinophagaceae</taxon>
        <taxon>Niabella</taxon>
    </lineage>
</organism>
<dbReference type="PANTHER" id="PTHR11358:SF26">
    <property type="entry name" value="GUANIDINO ACID HYDROLASE, MITOCHONDRIAL"/>
    <property type="match status" value="1"/>
</dbReference>
<evidence type="ECO:0000313" key="5">
    <source>
        <dbReference type="Proteomes" id="UP001202248"/>
    </source>
</evidence>
<accession>A0ABS9SNJ5</accession>
<keyword evidence="2" id="KW-0378">Hydrolase</keyword>
<keyword evidence="1" id="KW-0479">Metal-binding</keyword>
<dbReference type="PANTHER" id="PTHR11358">
    <property type="entry name" value="ARGINASE/AGMATINASE"/>
    <property type="match status" value="1"/>
</dbReference>
<dbReference type="InterPro" id="IPR006035">
    <property type="entry name" value="Ureohydrolase"/>
</dbReference>
<dbReference type="CDD" id="cd09988">
    <property type="entry name" value="Formimidoylglutamase"/>
    <property type="match status" value="1"/>
</dbReference>
<name>A0ABS9SNJ5_9BACT</name>
<reference evidence="4 5" key="1">
    <citation type="submission" date="2022-02" db="EMBL/GenBank/DDBJ databases">
        <authorList>
            <person name="Min J."/>
        </authorList>
    </citation>
    <scope>NUCLEOTIDE SEQUENCE [LARGE SCALE GENOMIC DNA]</scope>
    <source>
        <strain evidence="4 5">GR10-1</strain>
    </source>
</reference>
<evidence type="ECO:0000256" key="2">
    <source>
        <dbReference type="ARBA" id="ARBA00022801"/>
    </source>
</evidence>
<dbReference type="SUPFAM" id="SSF52768">
    <property type="entry name" value="Arginase/deacetylase"/>
    <property type="match status" value="1"/>
</dbReference>
<comment type="caution">
    <text evidence="4">The sequence shown here is derived from an EMBL/GenBank/DDBJ whole genome shotgun (WGS) entry which is preliminary data.</text>
</comment>
<protein>
    <submittedName>
        <fullName evidence="4">Formimidoylglutamase</fullName>
    </submittedName>
</protein>
<dbReference type="PROSITE" id="PS51409">
    <property type="entry name" value="ARGINASE_2"/>
    <property type="match status" value="1"/>
</dbReference>
<dbReference type="RefSeq" id="WP_240831968.1">
    <property type="nucleotide sequence ID" value="NZ_JAKWBL010000004.1"/>
</dbReference>
<evidence type="ECO:0000256" key="3">
    <source>
        <dbReference type="PROSITE-ProRule" id="PRU00742"/>
    </source>
</evidence>
<proteinExistence type="inferred from homology"/>
<gene>
    <name evidence="4" type="ORF">MKP09_19535</name>
</gene>
<dbReference type="Proteomes" id="UP001202248">
    <property type="component" value="Unassembled WGS sequence"/>
</dbReference>
<dbReference type="Pfam" id="PF00491">
    <property type="entry name" value="Arginase"/>
    <property type="match status" value="1"/>
</dbReference>
<dbReference type="InterPro" id="IPR023696">
    <property type="entry name" value="Ureohydrolase_dom_sf"/>
</dbReference>
<sequence length="373" mass="42613">MSIIDFLSEVNVVEITGDETYKPGQLGNAIDIYNESFPDVDNADIILVGCGEQRGRGFLGPASVAPELVRKHFYSLFYWHDKIKIADIGNIKQGATYNDTVAALQTVIEELTALGKTTIVIGGSQDLTLSQYNACKNAKQQVEMTGVDAIIDMDMESPFRNDNFLMELFTSEPNYIKHYNHLGFQSYLVHPGMLQTLDKLKFDFFRVGHVKEDMEEIEPAIRNSHIFSFDISAIANAYAPANQLTPNGFNGEEACILMQYAGMSSNMQSIGIFGYNPQHDKDELTAKQISHMLWYTIDGRHRRLKEASFDQLEHFNEYQMAFAEIETTFLQSKKTSRWWMLLPDKTFIPCSYKDYLTASHNEIPERWFRAQQR</sequence>
<dbReference type="Gene3D" id="3.40.800.10">
    <property type="entry name" value="Ureohydrolase domain"/>
    <property type="match status" value="1"/>
</dbReference>
<comment type="similarity">
    <text evidence="3">Belongs to the arginase family.</text>
</comment>
<dbReference type="EMBL" id="JAKWBL010000004">
    <property type="protein sequence ID" value="MCH5599947.1"/>
    <property type="molecule type" value="Genomic_DNA"/>
</dbReference>